<dbReference type="InterPro" id="IPR040287">
    <property type="entry name" value="RGM"/>
</dbReference>
<proteinExistence type="inferred from homology"/>
<keyword evidence="6" id="KW-0472">Membrane</keyword>
<dbReference type="AlphaFoldDB" id="A0A0K0F8F8"/>
<evidence type="ECO:0000259" key="10">
    <source>
        <dbReference type="Pfam" id="PF06534"/>
    </source>
</evidence>
<dbReference type="GO" id="GO:0098552">
    <property type="term" value="C:side of membrane"/>
    <property type="evidence" value="ECO:0007669"/>
    <property type="project" value="UniProtKB-KW"/>
</dbReference>
<evidence type="ECO:0000256" key="1">
    <source>
        <dbReference type="ARBA" id="ARBA00004609"/>
    </source>
</evidence>
<dbReference type="GO" id="GO:0030509">
    <property type="term" value="P:BMP signaling pathway"/>
    <property type="evidence" value="ECO:0007669"/>
    <property type="project" value="TreeGrafter"/>
</dbReference>
<dbReference type="STRING" id="75913.A0A0K0F8F8"/>
<dbReference type="GO" id="GO:0005886">
    <property type="term" value="C:plasma membrane"/>
    <property type="evidence" value="ECO:0007669"/>
    <property type="project" value="UniProtKB-SubCell"/>
</dbReference>
<evidence type="ECO:0000313" key="13">
    <source>
        <dbReference type="WBParaSite" id="SVE_0510700.1"/>
    </source>
</evidence>
<evidence type="ECO:0000256" key="6">
    <source>
        <dbReference type="ARBA" id="ARBA00023136"/>
    </source>
</evidence>
<keyword evidence="5 9" id="KW-0732">Signal</keyword>
<evidence type="ECO:0000256" key="2">
    <source>
        <dbReference type="ARBA" id="ARBA00005321"/>
    </source>
</evidence>
<dbReference type="GO" id="GO:0015026">
    <property type="term" value="F:coreceptor activity"/>
    <property type="evidence" value="ECO:0007669"/>
    <property type="project" value="TreeGrafter"/>
</dbReference>
<comment type="subcellular location">
    <subcellularLocation>
        <location evidence="1">Cell membrane</location>
        <topology evidence="1">Lipid-anchor</topology>
        <topology evidence="1">GPI-anchor</topology>
    </subcellularLocation>
</comment>
<evidence type="ECO:0000313" key="12">
    <source>
        <dbReference type="Proteomes" id="UP000035680"/>
    </source>
</evidence>
<dbReference type="PANTHER" id="PTHR31428">
    <property type="entry name" value="RGM DOMAIN FAMILY MEMBER DRAG-1"/>
    <property type="match status" value="1"/>
</dbReference>
<feature type="domain" description="Repulsive guidance molecule C-terminal" evidence="10">
    <location>
        <begin position="118"/>
        <end position="286"/>
    </location>
</feature>
<organism evidence="12 13">
    <name type="scientific">Strongyloides venezuelensis</name>
    <name type="common">Threadworm</name>
    <dbReference type="NCBI Taxonomy" id="75913"/>
    <lineage>
        <taxon>Eukaryota</taxon>
        <taxon>Metazoa</taxon>
        <taxon>Ecdysozoa</taxon>
        <taxon>Nematoda</taxon>
        <taxon>Chromadorea</taxon>
        <taxon>Rhabditida</taxon>
        <taxon>Tylenchina</taxon>
        <taxon>Panagrolaimomorpha</taxon>
        <taxon>Strongyloidoidea</taxon>
        <taxon>Strongyloididae</taxon>
        <taxon>Strongyloides</taxon>
    </lineage>
</organism>
<reference evidence="12" key="1">
    <citation type="submission" date="2014-07" db="EMBL/GenBank/DDBJ databases">
        <authorList>
            <person name="Martin A.A"/>
            <person name="De Silva N."/>
        </authorList>
    </citation>
    <scope>NUCLEOTIDE SEQUENCE</scope>
</reference>
<comment type="similarity">
    <text evidence="2">Belongs to the repulsive guidance molecule (RGM) family.</text>
</comment>
<dbReference type="Proteomes" id="UP000035680">
    <property type="component" value="Unassembled WGS sequence"/>
</dbReference>
<protein>
    <submittedName>
        <fullName evidence="13">DRAG-1 (inferred by orthology to a C. elegans protein)</fullName>
    </submittedName>
</protein>
<dbReference type="InterPro" id="IPR010536">
    <property type="entry name" value="RGM_N"/>
</dbReference>
<evidence type="ECO:0000256" key="4">
    <source>
        <dbReference type="ARBA" id="ARBA00022622"/>
    </source>
</evidence>
<dbReference type="Pfam" id="PF06534">
    <property type="entry name" value="RGM_C"/>
    <property type="match status" value="1"/>
</dbReference>
<evidence type="ECO:0000256" key="8">
    <source>
        <dbReference type="ARBA" id="ARBA00023288"/>
    </source>
</evidence>
<reference evidence="13" key="2">
    <citation type="submission" date="2015-08" db="UniProtKB">
        <authorList>
            <consortium name="WormBaseParasite"/>
        </authorList>
    </citation>
    <scope>IDENTIFICATION</scope>
</reference>
<feature type="chain" id="PRO_5005329319" evidence="9">
    <location>
        <begin position="23"/>
        <end position="322"/>
    </location>
</feature>
<dbReference type="WBParaSite" id="SVE_0510700.1">
    <property type="protein sequence ID" value="SVE_0510700.1"/>
    <property type="gene ID" value="SVE_0510700"/>
</dbReference>
<evidence type="ECO:0000259" key="11">
    <source>
        <dbReference type="Pfam" id="PF06535"/>
    </source>
</evidence>
<sequence>MLEMNLSIWILLLLSKIFSSYGTNCNLKVCSMNYSIHMQKNKINIGSNKIFCETVNSYLNCLNKTQKYCKRNAQFHIIQAILNKQKKYFNCKSIEKIKDNYHCSIFFNNFKKIKEFNYYCAIFGSSHIQTFSKGTFHCPFSSGTYTAISNKYFSVQITFGYSKLNLNQMVKIKKISVIINKVKNCTQRRSYVITDDSKKLLTSFNDGMAYGGKRLKPSIEVRKSDLNSIEISLNHIISKIKLYKFNDSLSISISGSNIRKKLNIFDDKTLNYNNLNYLCYNGCINDPSSSYLLKDLNITKRFKNFEECYNVKPIYTTKFAKD</sequence>
<dbReference type="InterPro" id="IPR009496">
    <property type="entry name" value="RGM_C"/>
</dbReference>
<name>A0A0K0F8F8_STRVS</name>
<dbReference type="Gene3D" id="3.40.1000.10">
    <property type="entry name" value="Mog1/PsbP, alpha/beta/alpha sandwich"/>
    <property type="match status" value="1"/>
</dbReference>
<keyword evidence="4" id="KW-0336">GPI-anchor</keyword>
<evidence type="ECO:0000256" key="5">
    <source>
        <dbReference type="ARBA" id="ARBA00022729"/>
    </source>
</evidence>
<evidence type="ECO:0000256" key="9">
    <source>
        <dbReference type="SAM" id="SignalP"/>
    </source>
</evidence>
<keyword evidence="3" id="KW-1003">Cell membrane</keyword>
<evidence type="ECO:0000256" key="3">
    <source>
        <dbReference type="ARBA" id="ARBA00022475"/>
    </source>
</evidence>
<keyword evidence="7" id="KW-0325">Glycoprotein</keyword>
<dbReference type="PANTHER" id="PTHR31428:SF6">
    <property type="entry name" value="REPULSIVE GUIDANCE MOLECULE B HOMOLOG DRAG-1"/>
    <property type="match status" value="1"/>
</dbReference>
<dbReference type="Pfam" id="PF06535">
    <property type="entry name" value="RGM_N"/>
    <property type="match status" value="1"/>
</dbReference>
<feature type="domain" description="Repulsive guidance molecule N-terminal" evidence="11">
    <location>
        <begin position="25"/>
        <end position="92"/>
    </location>
</feature>
<keyword evidence="8" id="KW-0449">Lipoprotein</keyword>
<keyword evidence="12" id="KW-1185">Reference proteome</keyword>
<evidence type="ECO:0000256" key="7">
    <source>
        <dbReference type="ARBA" id="ARBA00023180"/>
    </source>
</evidence>
<accession>A0A0K0F8F8</accession>
<feature type="signal peptide" evidence="9">
    <location>
        <begin position="1"/>
        <end position="22"/>
    </location>
</feature>